<dbReference type="PROSITE" id="PS50004">
    <property type="entry name" value="C2"/>
    <property type="match status" value="1"/>
</dbReference>
<dbReference type="SMART" id="SM00239">
    <property type="entry name" value="C2"/>
    <property type="match status" value="1"/>
</dbReference>
<dbReference type="STRING" id="3914.A0A0L9VCS8"/>
<sequence length="223" mass="25135">MEGRLIAIETTVEELKAEMRADSSFLLEVVVKDKDVVMDDFVGRVMFDLNEIPKPVPPNSPLAPQWYKLEDMRGEKAKGELMLAVWMGTQADEAFLDAWHSDAATVGPKAVANIRLKVYLSPKLWYVRVNVIEAQDLISSDKTRYPEVFVKANLGNQISRIRASQSKTINPMWNEDLMFVVAKPFEEPLVLTAEDRVGPNKDEILEGLSFLYTMCRGGLTISL</sequence>
<dbReference type="InterPro" id="IPR047259">
    <property type="entry name" value="QUIRKY-like"/>
</dbReference>
<name>A0A0L9VCS8_PHAAN</name>
<dbReference type="Pfam" id="PF00168">
    <property type="entry name" value="C2"/>
    <property type="match status" value="2"/>
</dbReference>
<dbReference type="AlphaFoldDB" id="A0A0L9VCS8"/>
<dbReference type="PANTHER" id="PTHR31425:SF44">
    <property type="entry name" value="MULTIPLE C2 DOMAIN AND TRANSMEMBRANE REGION PROTEIN 5"/>
    <property type="match status" value="1"/>
</dbReference>
<reference evidence="3" key="1">
    <citation type="journal article" date="2015" name="Proc. Natl. Acad. Sci. U.S.A.">
        <title>Genome sequencing of adzuki bean (Vigna angularis) provides insight into high starch and low fat accumulation and domestication.</title>
        <authorList>
            <person name="Yang K."/>
            <person name="Tian Z."/>
            <person name="Chen C."/>
            <person name="Luo L."/>
            <person name="Zhao B."/>
            <person name="Wang Z."/>
            <person name="Yu L."/>
            <person name="Li Y."/>
            <person name="Sun Y."/>
            <person name="Li W."/>
            <person name="Chen Y."/>
            <person name="Li Y."/>
            <person name="Zhang Y."/>
            <person name="Ai D."/>
            <person name="Zhao J."/>
            <person name="Shang C."/>
            <person name="Ma Y."/>
            <person name="Wu B."/>
            <person name="Wang M."/>
            <person name="Gao L."/>
            <person name="Sun D."/>
            <person name="Zhang P."/>
            <person name="Guo F."/>
            <person name="Wang W."/>
            <person name="Li Y."/>
            <person name="Wang J."/>
            <person name="Varshney R.K."/>
            <person name="Wang J."/>
            <person name="Ling H.Q."/>
            <person name="Wan P."/>
        </authorList>
    </citation>
    <scope>NUCLEOTIDE SEQUENCE</scope>
    <source>
        <strain evidence="3">cv. Jingnong 6</strain>
    </source>
</reference>
<dbReference type="Gramene" id="KOM52870">
    <property type="protein sequence ID" value="KOM52870"/>
    <property type="gene ID" value="LR48_Vigan09g152900"/>
</dbReference>
<evidence type="ECO:0000259" key="1">
    <source>
        <dbReference type="PROSITE" id="PS50004"/>
    </source>
</evidence>
<dbReference type="EMBL" id="CM003379">
    <property type="protein sequence ID" value="KOM52870.1"/>
    <property type="molecule type" value="Genomic_DNA"/>
</dbReference>
<accession>A0A0L9VCS8</accession>
<feature type="domain" description="C2" evidence="1">
    <location>
        <begin position="108"/>
        <end position="223"/>
    </location>
</feature>
<protein>
    <recommendedName>
        <fullName evidence="1">C2 domain-containing protein</fullName>
    </recommendedName>
</protein>
<dbReference type="InterPro" id="IPR000008">
    <property type="entry name" value="C2_dom"/>
</dbReference>
<organism evidence="2 3">
    <name type="scientific">Phaseolus angularis</name>
    <name type="common">Azuki bean</name>
    <name type="synonym">Vigna angularis</name>
    <dbReference type="NCBI Taxonomy" id="3914"/>
    <lineage>
        <taxon>Eukaryota</taxon>
        <taxon>Viridiplantae</taxon>
        <taxon>Streptophyta</taxon>
        <taxon>Embryophyta</taxon>
        <taxon>Tracheophyta</taxon>
        <taxon>Spermatophyta</taxon>
        <taxon>Magnoliopsida</taxon>
        <taxon>eudicotyledons</taxon>
        <taxon>Gunneridae</taxon>
        <taxon>Pentapetalae</taxon>
        <taxon>rosids</taxon>
        <taxon>fabids</taxon>
        <taxon>Fabales</taxon>
        <taxon>Fabaceae</taxon>
        <taxon>Papilionoideae</taxon>
        <taxon>50 kb inversion clade</taxon>
        <taxon>NPAAA clade</taxon>
        <taxon>indigoferoid/millettioid clade</taxon>
        <taxon>Phaseoleae</taxon>
        <taxon>Vigna</taxon>
    </lineage>
</organism>
<dbReference type="Gene3D" id="2.60.40.150">
    <property type="entry name" value="C2 domain"/>
    <property type="match status" value="2"/>
</dbReference>
<dbReference type="InterPro" id="IPR035892">
    <property type="entry name" value="C2_domain_sf"/>
</dbReference>
<dbReference type="PANTHER" id="PTHR31425">
    <property type="entry name" value="PHOSPHORIBOSYLANTHRANILATE TRANSFERASE ISOFORM 1"/>
    <property type="match status" value="1"/>
</dbReference>
<dbReference type="SUPFAM" id="SSF49562">
    <property type="entry name" value="C2 domain (Calcium/lipid-binding domain, CaLB)"/>
    <property type="match status" value="2"/>
</dbReference>
<dbReference type="Proteomes" id="UP000053144">
    <property type="component" value="Chromosome 9"/>
</dbReference>
<evidence type="ECO:0000313" key="2">
    <source>
        <dbReference type="EMBL" id="KOM52870.1"/>
    </source>
</evidence>
<evidence type="ECO:0000313" key="3">
    <source>
        <dbReference type="Proteomes" id="UP000053144"/>
    </source>
</evidence>
<proteinExistence type="predicted"/>
<gene>
    <name evidence="2" type="ORF">LR48_Vigan09g152900</name>
</gene>